<dbReference type="InterPro" id="IPR014284">
    <property type="entry name" value="RNA_pol_sigma-70_dom"/>
</dbReference>
<gene>
    <name evidence="7" type="ORF">XYCOK13_30450</name>
</gene>
<name>A0A8J4M462_9BACL</name>
<dbReference type="AlphaFoldDB" id="A0A8J4M462"/>
<dbReference type="SUPFAM" id="SSF88659">
    <property type="entry name" value="Sigma3 and sigma4 domains of RNA polymerase sigma factors"/>
    <property type="match status" value="1"/>
</dbReference>
<keyword evidence="2" id="KW-0805">Transcription regulation</keyword>
<comment type="caution">
    <text evidence="7">The sequence shown here is derived from an EMBL/GenBank/DDBJ whole genome shotgun (WGS) entry which is preliminary data.</text>
</comment>
<keyword evidence="4" id="KW-0804">Transcription</keyword>
<keyword evidence="3" id="KW-0731">Sigma factor</keyword>
<dbReference type="InterPro" id="IPR013325">
    <property type="entry name" value="RNA_pol_sigma_r2"/>
</dbReference>
<dbReference type="InterPro" id="IPR013249">
    <property type="entry name" value="RNA_pol_sigma70_r4_t2"/>
</dbReference>
<sequence length="132" mass="15890">MKAYRHMDRFRREASPKTWLLTIARNTVRDHMKSAFMRRVTLVDWVQNRETHPSAEDESFEQMAVSDIWRQVLQLPVKYKEVLILFAHYQLSMKEIARLLGTREGTVKSRLHQARLKVLQIKERDENEQKRI</sequence>
<dbReference type="InterPro" id="IPR013324">
    <property type="entry name" value="RNA_pol_sigma_r3/r4-like"/>
</dbReference>
<proteinExistence type="inferred from homology"/>
<keyword evidence="8" id="KW-1185">Reference proteome</keyword>
<dbReference type="CDD" id="cd06171">
    <property type="entry name" value="Sigma70_r4"/>
    <property type="match status" value="1"/>
</dbReference>
<dbReference type="GO" id="GO:0006352">
    <property type="term" value="P:DNA-templated transcription initiation"/>
    <property type="evidence" value="ECO:0007669"/>
    <property type="project" value="InterPro"/>
</dbReference>
<dbReference type="Gene3D" id="1.10.1740.10">
    <property type="match status" value="1"/>
</dbReference>
<dbReference type="Proteomes" id="UP000677918">
    <property type="component" value="Unassembled WGS sequence"/>
</dbReference>
<dbReference type="SUPFAM" id="SSF88946">
    <property type="entry name" value="Sigma2 domain of RNA polymerase sigma factors"/>
    <property type="match status" value="1"/>
</dbReference>
<dbReference type="InterPro" id="IPR007627">
    <property type="entry name" value="RNA_pol_sigma70_r2"/>
</dbReference>
<accession>A0A8J4M462</accession>
<dbReference type="GO" id="GO:0016987">
    <property type="term" value="F:sigma factor activity"/>
    <property type="evidence" value="ECO:0007669"/>
    <property type="project" value="UniProtKB-KW"/>
</dbReference>
<comment type="similarity">
    <text evidence="1">Belongs to the sigma-70 factor family. ECF subfamily.</text>
</comment>
<dbReference type="Pfam" id="PF04542">
    <property type="entry name" value="Sigma70_r2"/>
    <property type="match status" value="1"/>
</dbReference>
<evidence type="ECO:0000259" key="5">
    <source>
        <dbReference type="Pfam" id="PF04542"/>
    </source>
</evidence>
<evidence type="ECO:0000313" key="8">
    <source>
        <dbReference type="Proteomes" id="UP000677918"/>
    </source>
</evidence>
<feature type="domain" description="RNA polymerase sigma factor 70 region 4 type 2" evidence="6">
    <location>
        <begin position="68"/>
        <end position="117"/>
    </location>
</feature>
<dbReference type="InterPro" id="IPR039425">
    <property type="entry name" value="RNA_pol_sigma-70-like"/>
</dbReference>
<evidence type="ECO:0000256" key="4">
    <source>
        <dbReference type="ARBA" id="ARBA00023163"/>
    </source>
</evidence>
<dbReference type="PANTHER" id="PTHR43133">
    <property type="entry name" value="RNA POLYMERASE ECF-TYPE SIGMA FACTO"/>
    <property type="match status" value="1"/>
</dbReference>
<reference evidence="7" key="1">
    <citation type="submission" date="2021-04" db="EMBL/GenBank/DDBJ databases">
        <title>Draft genome sequence of Xylanibacillus composti strain K13.</title>
        <authorList>
            <person name="Uke A."/>
            <person name="Chhe C."/>
            <person name="Baramee S."/>
            <person name="Kosugi A."/>
        </authorList>
    </citation>
    <scope>NUCLEOTIDE SEQUENCE</scope>
    <source>
        <strain evidence="7">K13</strain>
    </source>
</reference>
<evidence type="ECO:0000313" key="7">
    <source>
        <dbReference type="EMBL" id="GIQ70221.1"/>
    </source>
</evidence>
<dbReference type="NCBIfam" id="TIGR02937">
    <property type="entry name" value="sigma70-ECF"/>
    <property type="match status" value="1"/>
</dbReference>
<dbReference type="PANTHER" id="PTHR43133:SF46">
    <property type="entry name" value="RNA POLYMERASE SIGMA-70 FACTOR ECF SUBFAMILY"/>
    <property type="match status" value="1"/>
</dbReference>
<dbReference type="EMBL" id="BOVK01000042">
    <property type="protein sequence ID" value="GIQ70221.1"/>
    <property type="molecule type" value="Genomic_DNA"/>
</dbReference>
<feature type="domain" description="RNA polymerase sigma-70 region 2" evidence="5">
    <location>
        <begin position="1"/>
        <end position="34"/>
    </location>
</feature>
<dbReference type="InterPro" id="IPR036388">
    <property type="entry name" value="WH-like_DNA-bd_sf"/>
</dbReference>
<evidence type="ECO:0000256" key="2">
    <source>
        <dbReference type="ARBA" id="ARBA00023015"/>
    </source>
</evidence>
<evidence type="ECO:0000256" key="1">
    <source>
        <dbReference type="ARBA" id="ARBA00010641"/>
    </source>
</evidence>
<protein>
    <recommendedName>
        <fullName evidence="9">RNA polymerase sigma factor</fullName>
    </recommendedName>
</protein>
<dbReference type="Gene3D" id="1.10.10.10">
    <property type="entry name" value="Winged helix-like DNA-binding domain superfamily/Winged helix DNA-binding domain"/>
    <property type="match status" value="1"/>
</dbReference>
<evidence type="ECO:0000259" key="6">
    <source>
        <dbReference type="Pfam" id="PF08281"/>
    </source>
</evidence>
<evidence type="ECO:0000256" key="3">
    <source>
        <dbReference type="ARBA" id="ARBA00023082"/>
    </source>
</evidence>
<dbReference type="Pfam" id="PF08281">
    <property type="entry name" value="Sigma70_r4_2"/>
    <property type="match status" value="1"/>
</dbReference>
<organism evidence="7 8">
    <name type="scientific">Xylanibacillus composti</name>
    <dbReference type="NCBI Taxonomy" id="1572762"/>
    <lineage>
        <taxon>Bacteria</taxon>
        <taxon>Bacillati</taxon>
        <taxon>Bacillota</taxon>
        <taxon>Bacilli</taxon>
        <taxon>Bacillales</taxon>
        <taxon>Paenibacillaceae</taxon>
        <taxon>Xylanibacillus</taxon>
    </lineage>
</organism>
<evidence type="ECO:0008006" key="9">
    <source>
        <dbReference type="Google" id="ProtNLM"/>
    </source>
</evidence>
<dbReference type="GO" id="GO:0003677">
    <property type="term" value="F:DNA binding"/>
    <property type="evidence" value="ECO:0007669"/>
    <property type="project" value="InterPro"/>
</dbReference>